<protein>
    <recommendedName>
        <fullName evidence="3">Copia protein</fullName>
    </recommendedName>
</protein>
<accession>G4YWC0</accession>
<evidence type="ECO:0000313" key="2">
    <source>
        <dbReference type="Proteomes" id="UP000002640"/>
    </source>
</evidence>
<evidence type="ECO:0000313" key="1">
    <source>
        <dbReference type="EMBL" id="EGZ25567.1"/>
    </source>
</evidence>
<proteinExistence type="predicted"/>
<evidence type="ECO:0008006" key="3">
    <source>
        <dbReference type="Google" id="ProtNLM"/>
    </source>
</evidence>
<dbReference type="GeneID" id="20651729"/>
<feature type="non-terminal residue" evidence="1">
    <location>
        <position position="1"/>
    </location>
</feature>
<dbReference type="EMBL" id="JH159152">
    <property type="protein sequence ID" value="EGZ25567.1"/>
    <property type="molecule type" value="Genomic_DNA"/>
</dbReference>
<name>G4YWC0_PHYSP</name>
<dbReference type="AlphaFoldDB" id="G4YWC0"/>
<keyword evidence="2" id="KW-1185">Reference proteome</keyword>
<organism evidence="1 2">
    <name type="scientific">Phytophthora sojae (strain P6497)</name>
    <name type="common">Soybean stem and root rot agent</name>
    <name type="synonym">Phytophthora megasperma f. sp. glycines</name>
    <dbReference type="NCBI Taxonomy" id="1094619"/>
    <lineage>
        <taxon>Eukaryota</taxon>
        <taxon>Sar</taxon>
        <taxon>Stramenopiles</taxon>
        <taxon>Oomycota</taxon>
        <taxon>Peronosporomycetes</taxon>
        <taxon>Peronosporales</taxon>
        <taxon>Peronosporaceae</taxon>
        <taxon>Phytophthora</taxon>
    </lineage>
</organism>
<reference evidence="1 2" key="1">
    <citation type="journal article" date="2006" name="Science">
        <title>Phytophthora genome sequences uncover evolutionary origins and mechanisms of pathogenesis.</title>
        <authorList>
            <person name="Tyler B.M."/>
            <person name="Tripathy S."/>
            <person name="Zhang X."/>
            <person name="Dehal P."/>
            <person name="Jiang R.H."/>
            <person name="Aerts A."/>
            <person name="Arredondo F.D."/>
            <person name="Baxter L."/>
            <person name="Bensasson D."/>
            <person name="Beynon J.L."/>
            <person name="Chapman J."/>
            <person name="Damasceno C.M."/>
            <person name="Dorrance A.E."/>
            <person name="Dou D."/>
            <person name="Dickerman A.W."/>
            <person name="Dubchak I.L."/>
            <person name="Garbelotto M."/>
            <person name="Gijzen M."/>
            <person name="Gordon S.G."/>
            <person name="Govers F."/>
            <person name="Grunwald N.J."/>
            <person name="Huang W."/>
            <person name="Ivors K.L."/>
            <person name="Jones R.W."/>
            <person name="Kamoun S."/>
            <person name="Krampis K."/>
            <person name="Lamour K.H."/>
            <person name="Lee M.K."/>
            <person name="McDonald W.H."/>
            <person name="Medina M."/>
            <person name="Meijer H.J."/>
            <person name="Nordberg E.K."/>
            <person name="Maclean D.J."/>
            <person name="Ospina-Giraldo M.D."/>
            <person name="Morris P.F."/>
            <person name="Phuntumart V."/>
            <person name="Putnam N.H."/>
            <person name="Rash S."/>
            <person name="Rose J.K."/>
            <person name="Sakihama Y."/>
            <person name="Salamov A.A."/>
            <person name="Savidor A."/>
            <person name="Scheuring C.F."/>
            <person name="Smith B.M."/>
            <person name="Sobral B.W."/>
            <person name="Terry A."/>
            <person name="Torto-Alalibo T.A."/>
            <person name="Win J."/>
            <person name="Xu Z."/>
            <person name="Zhang H."/>
            <person name="Grigoriev I.V."/>
            <person name="Rokhsar D.S."/>
            <person name="Boore J.L."/>
        </authorList>
    </citation>
    <scope>NUCLEOTIDE SEQUENCE [LARGE SCALE GENOMIC DNA]</scope>
    <source>
        <strain evidence="1 2">P6497</strain>
    </source>
</reference>
<dbReference type="KEGG" id="psoj:PHYSODRAFT_412081"/>
<gene>
    <name evidence="1" type="ORF">PHYSODRAFT_412081</name>
</gene>
<feature type="non-terminal residue" evidence="1">
    <location>
        <position position="56"/>
    </location>
</feature>
<sequence length="56" mass="6382">LLKEMGFPQKVPVQVPVTANAAISIVKNPGNHKTIKHIEIRYMFTRDLVELGRLRI</sequence>
<dbReference type="RefSeq" id="XP_009520855.1">
    <property type="nucleotide sequence ID" value="XM_009522560.1"/>
</dbReference>
<dbReference type="Proteomes" id="UP000002640">
    <property type="component" value="Unassembled WGS sequence"/>
</dbReference>
<dbReference type="InParanoid" id="G4YWC0"/>